<dbReference type="EC" id="2.4.-.-" evidence="2"/>
<accession>A0ABS8BY27</accession>
<dbReference type="InterPro" id="IPR028098">
    <property type="entry name" value="Glyco_trans_4-like_N"/>
</dbReference>
<dbReference type="Gene3D" id="3.40.50.2000">
    <property type="entry name" value="Glycogen Phosphorylase B"/>
    <property type="match status" value="2"/>
</dbReference>
<evidence type="ECO:0000313" key="2">
    <source>
        <dbReference type="EMBL" id="MCB5200648.1"/>
    </source>
</evidence>
<evidence type="ECO:0000259" key="1">
    <source>
        <dbReference type="Pfam" id="PF13439"/>
    </source>
</evidence>
<keyword evidence="2" id="KW-0328">Glycosyltransferase</keyword>
<feature type="domain" description="Glycosyltransferase subfamily 4-like N-terminal" evidence="1">
    <location>
        <begin position="11"/>
        <end position="129"/>
    </location>
</feature>
<gene>
    <name evidence="2" type="ORF">LGQ03_15525</name>
</gene>
<comment type="caution">
    <text evidence="2">The sequence shown here is derived from an EMBL/GenBank/DDBJ whole genome shotgun (WGS) entry which is preliminary data.</text>
</comment>
<dbReference type="SUPFAM" id="SSF53756">
    <property type="entry name" value="UDP-Glycosyltransferase/glycogen phosphorylase"/>
    <property type="match status" value="1"/>
</dbReference>
<dbReference type="Pfam" id="PF13439">
    <property type="entry name" value="Glyco_transf_4"/>
    <property type="match status" value="1"/>
</dbReference>
<organism evidence="2 3">
    <name type="scientific">Loktanella gaetbuli</name>
    <dbReference type="NCBI Taxonomy" id="2881335"/>
    <lineage>
        <taxon>Bacteria</taxon>
        <taxon>Pseudomonadati</taxon>
        <taxon>Pseudomonadota</taxon>
        <taxon>Alphaproteobacteria</taxon>
        <taxon>Rhodobacterales</taxon>
        <taxon>Roseobacteraceae</taxon>
        <taxon>Loktanella</taxon>
    </lineage>
</organism>
<dbReference type="Proteomes" id="UP001138961">
    <property type="component" value="Unassembled WGS sequence"/>
</dbReference>
<evidence type="ECO:0000313" key="3">
    <source>
        <dbReference type="Proteomes" id="UP001138961"/>
    </source>
</evidence>
<reference evidence="2" key="1">
    <citation type="submission" date="2021-10" db="EMBL/GenBank/DDBJ databases">
        <title>Loktanella gaetbuli sp. nov., isolated from a tidal flat.</title>
        <authorList>
            <person name="Park S."/>
            <person name="Yoon J.-H."/>
        </authorList>
    </citation>
    <scope>NUCLEOTIDE SEQUENCE</scope>
    <source>
        <strain evidence="2">TSTF-M6</strain>
    </source>
</reference>
<sequence>MLALSTTDWRGGAARVAHYLTQGLRDRGIHADLLVADKTSDADFVQTIDAPPAPRRGLKRRVVQRLGYGALNLLSPNGPVVFDPARLADYDVVHLHDVPPVSLLDLVRRLDKPIVWTVHSMAPLTGNCVYPYGCDRWMRRCGSCPQFGQWPLIYQARDASAEILTARRLAYGRMRFQAVGVSQWITDRIADSVMGSQPRHTVQNPSWRPDYYPTNRAAARAALGIPDGAFAVMVSVSGNALDLRKGLDITAAAAREIRATWPDADRLFLLPTGIVPPDGDMAALLRDIPGLPPRMIEDTATLRRYYTAADVVWHPSRADTSSMVSLEAFGCGTPVIAAAVGGVPEIVRDGVSGLLIPPDDPAALVTATRRLIRDPALMDRLRAGALATARDHNPDRFIDAYLAIYQKAGAFPSPSKDIP</sequence>
<protein>
    <submittedName>
        <fullName evidence="2">Glycosyltransferase</fullName>
        <ecNumber evidence="2">2.4.-.-</ecNumber>
    </submittedName>
</protein>
<dbReference type="GO" id="GO:0016757">
    <property type="term" value="F:glycosyltransferase activity"/>
    <property type="evidence" value="ECO:0007669"/>
    <property type="project" value="UniProtKB-KW"/>
</dbReference>
<proteinExistence type="predicted"/>
<dbReference type="PANTHER" id="PTHR12526">
    <property type="entry name" value="GLYCOSYLTRANSFERASE"/>
    <property type="match status" value="1"/>
</dbReference>
<dbReference type="Pfam" id="PF13692">
    <property type="entry name" value="Glyco_trans_1_4"/>
    <property type="match status" value="1"/>
</dbReference>
<keyword evidence="2" id="KW-0808">Transferase</keyword>
<dbReference type="EMBL" id="JAJATZ010000010">
    <property type="protein sequence ID" value="MCB5200648.1"/>
    <property type="molecule type" value="Genomic_DNA"/>
</dbReference>
<name>A0ABS8BY27_9RHOB</name>
<dbReference type="RefSeq" id="WP_226749128.1">
    <property type="nucleotide sequence ID" value="NZ_JAJATZ010000010.1"/>
</dbReference>
<keyword evidence="3" id="KW-1185">Reference proteome</keyword>